<reference evidence="2" key="2">
    <citation type="submission" date="2025-08" db="UniProtKB">
        <authorList>
            <consortium name="Ensembl"/>
        </authorList>
    </citation>
    <scope>IDENTIFICATION</scope>
</reference>
<dbReference type="InterPro" id="IPR027967">
    <property type="entry name" value="DUF4612"/>
</dbReference>
<evidence type="ECO:0000313" key="2">
    <source>
        <dbReference type="Ensembl" id="ENSEEEP00000053214.1"/>
    </source>
</evidence>
<dbReference type="GeneTree" id="ENSGT00940000164993"/>
<protein>
    <submittedName>
        <fullName evidence="2">Uncharacterized protein</fullName>
    </submittedName>
</protein>
<dbReference type="PANTHER" id="PTHR14974">
    <property type="entry name" value="SIMILAR TO RIKEN CDNA 1700025G04 GENE"/>
    <property type="match status" value="1"/>
</dbReference>
<organism evidence="2 3">
    <name type="scientific">Electrophorus electricus</name>
    <name type="common">Electric eel</name>
    <name type="synonym">Gymnotus electricus</name>
    <dbReference type="NCBI Taxonomy" id="8005"/>
    <lineage>
        <taxon>Eukaryota</taxon>
        <taxon>Metazoa</taxon>
        <taxon>Chordata</taxon>
        <taxon>Craniata</taxon>
        <taxon>Vertebrata</taxon>
        <taxon>Euteleostomi</taxon>
        <taxon>Actinopterygii</taxon>
        <taxon>Neopterygii</taxon>
        <taxon>Teleostei</taxon>
        <taxon>Ostariophysi</taxon>
        <taxon>Gymnotiformes</taxon>
        <taxon>Gymnotoidei</taxon>
        <taxon>Gymnotidae</taxon>
        <taxon>Electrophorus</taxon>
    </lineage>
</organism>
<dbReference type="PANTHER" id="PTHR14974:SF3">
    <property type="entry name" value="SIMILAR TO RIKEN CDNA 1700025G04 GENE"/>
    <property type="match status" value="1"/>
</dbReference>
<dbReference type="AlphaFoldDB" id="A0AAY5E9L0"/>
<dbReference type="Pfam" id="PF15389">
    <property type="entry name" value="DUF4612"/>
    <property type="match status" value="1"/>
</dbReference>
<feature type="region of interest" description="Disordered" evidence="1">
    <location>
        <begin position="1"/>
        <end position="26"/>
    </location>
</feature>
<accession>A0AAY5E9L0</accession>
<dbReference type="Proteomes" id="UP000314983">
    <property type="component" value="Chromosome 23"/>
</dbReference>
<proteinExistence type="predicted"/>
<reference evidence="2" key="3">
    <citation type="submission" date="2025-09" db="UniProtKB">
        <authorList>
            <consortium name="Ensembl"/>
        </authorList>
    </citation>
    <scope>IDENTIFICATION</scope>
</reference>
<keyword evidence="3" id="KW-1185">Reference proteome</keyword>
<reference evidence="2 3" key="1">
    <citation type="submission" date="2020-05" db="EMBL/GenBank/DDBJ databases">
        <title>Electrophorus electricus (electric eel) genome, fEleEle1, primary haplotype.</title>
        <authorList>
            <person name="Myers G."/>
            <person name="Meyer A."/>
            <person name="Fedrigo O."/>
            <person name="Formenti G."/>
            <person name="Rhie A."/>
            <person name="Tracey A."/>
            <person name="Sims Y."/>
            <person name="Jarvis E.D."/>
        </authorList>
    </citation>
    <scope>NUCLEOTIDE SEQUENCE [LARGE SCALE GENOMIC DNA]</scope>
</reference>
<dbReference type="Ensembl" id="ENSEEET00000057470.1">
    <property type="protein sequence ID" value="ENSEEEP00000053214.1"/>
    <property type="gene ID" value="ENSEEEG00000024779.1"/>
</dbReference>
<name>A0AAY5E9L0_ELEEL</name>
<evidence type="ECO:0000256" key="1">
    <source>
        <dbReference type="SAM" id="MobiDB-lite"/>
    </source>
</evidence>
<evidence type="ECO:0000313" key="3">
    <source>
        <dbReference type="Proteomes" id="UP000314983"/>
    </source>
</evidence>
<feature type="compositionally biased region" description="Polar residues" evidence="1">
    <location>
        <begin position="1"/>
        <end position="13"/>
    </location>
</feature>
<sequence>MGCTSAKQVSSVPSEDESRSKAYSNGDLLTDEYRMKGVVEVKYMHGEEDRVNARNQENLVRHTHTHTYIHTYTHTHTHTHTYIHTHTHNEPLVK</sequence>